<evidence type="ECO:0000313" key="1">
    <source>
        <dbReference type="EMBL" id="KAK3077929.1"/>
    </source>
</evidence>
<proteinExistence type="predicted"/>
<evidence type="ECO:0000313" key="2">
    <source>
        <dbReference type="Proteomes" id="UP001186974"/>
    </source>
</evidence>
<feature type="non-terminal residue" evidence="1">
    <location>
        <position position="1"/>
    </location>
</feature>
<dbReference type="EMBL" id="JAWDJW010002363">
    <property type="protein sequence ID" value="KAK3077929.1"/>
    <property type="molecule type" value="Genomic_DNA"/>
</dbReference>
<feature type="non-terminal residue" evidence="1">
    <location>
        <position position="166"/>
    </location>
</feature>
<accession>A0ACC3DMV4</accession>
<keyword evidence="2" id="KW-1185">Reference proteome</keyword>
<reference evidence="1" key="1">
    <citation type="submission" date="2024-09" db="EMBL/GenBank/DDBJ databases">
        <title>Black Yeasts Isolated from many extreme environments.</title>
        <authorList>
            <person name="Coleine C."/>
            <person name="Stajich J.E."/>
            <person name="Selbmann L."/>
        </authorList>
    </citation>
    <scope>NUCLEOTIDE SEQUENCE</scope>
    <source>
        <strain evidence="1">CCFEE 5737</strain>
    </source>
</reference>
<dbReference type="Proteomes" id="UP001186974">
    <property type="component" value="Unassembled WGS sequence"/>
</dbReference>
<sequence length="166" mass="16812">HQRHTVPPNLMADSQLLPPASSSPTNRPPSSSSSARPATTAKRPSSALPKAPCTIHPTAVVANHAVLTGKHPISIAEKAVLHPYAKVDSTVCAVEIGRGVVVGEKAVVGVVSGSGGGGGDEGRQEKVVLERNVFVENGVVVQAVRVGEGTVVQSDVKVGAGAVVGR</sequence>
<name>A0ACC3DMV4_9PEZI</name>
<gene>
    <name evidence="1" type="ORF">LTS18_008882</name>
</gene>
<comment type="caution">
    <text evidence="1">The sequence shown here is derived from an EMBL/GenBank/DDBJ whole genome shotgun (WGS) entry which is preliminary data.</text>
</comment>
<protein>
    <submittedName>
        <fullName evidence="1">Uncharacterized protein</fullName>
    </submittedName>
</protein>
<organism evidence="1 2">
    <name type="scientific">Coniosporium uncinatum</name>
    <dbReference type="NCBI Taxonomy" id="93489"/>
    <lineage>
        <taxon>Eukaryota</taxon>
        <taxon>Fungi</taxon>
        <taxon>Dikarya</taxon>
        <taxon>Ascomycota</taxon>
        <taxon>Pezizomycotina</taxon>
        <taxon>Dothideomycetes</taxon>
        <taxon>Dothideomycetes incertae sedis</taxon>
        <taxon>Coniosporium</taxon>
    </lineage>
</organism>